<feature type="compositionally biased region" description="Polar residues" evidence="10">
    <location>
        <begin position="101"/>
        <end position="112"/>
    </location>
</feature>
<dbReference type="RefSeq" id="XP_070862495.1">
    <property type="nucleotide sequence ID" value="XM_071005416.1"/>
</dbReference>
<evidence type="ECO:0000259" key="11">
    <source>
        <dbReference type="PROSITE" id="PS50011"/>
    </source>
</evidence>
<comment type="catalytic activity">
    <reaction evidence="7">
        <text>L-threonyl-[protein] + ATP = O-phospho-L-threonyl-[protein] + ADP + H(+)</text>
        <dbReference type="Rhea" id="RHEA:46608"/>
        <dbReference type="Rhea" id="RHEA-COMP:11060"/>
        <dbReference type="Rhea" id="RHEA-COMP:11605"/>
        <dbReference type="ChEBI" id="CHEBI:15378"/>
        <dbReference type="ChEBI" id="CHEBI:30013"/>
        <dbReference type="ChEBI" id="CHEBI:30616"/>
        <dbReference type="ChEBI" id="CHEBI:61977"/>
        <dbReference type="ChEBI" id="CHEBI:456216"/>
        <dbReference type="EC" id="2.7.11.1"/>
    </reaction>
</comment>
<evidence type="ECO:0000256" key="1">
    <source>
        <dbReference type="ARBA" id="ARBA00012513"/>
    </source>
</evidence>
<comment type="catalytic activity">
    <reaction evidence="8">
        <text>L-seryl-[protein] + ATP = O-phospho-L-seryl-[protein] + ADP + H(+)</text>
        <dbReference type="Rhea" id="RHEA:17989"/>
        <dbReference type="Rhea" id="RHEA-COMP:9863"/>
        <dbReference type="Rhea" id="RHEA-COMP:11604"/>
        <dbReference type="ChEBI" id="CHEBI:15378"/>
        <dbReference type="ChEBI" id="CHEBI:29999"/>
        <dbReference type="ChEBI" id="CHEBI:30616"/>
        <dbReference type="ChEBI" id="CHEBI:83421"/>
        <dbReference type="ChEBI" id="CHEBI:456216"/>
        <dbReference type="EC" id="2.7.11.1"/>
    </reaction>
</comment>
<evidence type="ECO:0000256" key="6">
    <source>
        <dbReference type="ARBA" id="ARBA00022840"/>
    </source>
</evidence>
<dbReference type="Proteomes" id="UP001610728">
    <property type="component" value="Unassembled WGS sequence"/>
</dbReference>
<dbReference type="InterPro" id="IPR050236">
    <property type="entry name" value="Ser_Thr_kinase_AGC"/>
</dbReference>
<dbReference type="Pfam" id="PF00069">
    <property type="entry name" value="Pkinase"/>
    <property type="match status" value="2"/>
</dbReference>
<feature type="compositionally biased region" description="Polar residues" evidence="10">
    <location>
        <begin position="20"/>
        <end position="49"/>
    </location>
</feature>
<accession>A0ABR4MST3</accession>
<name>A0ABR4MST3_9PEZI</name>
<evidence type="ECO:0000256" key="8">
    <source>
        <dbReference type="ARBA" id="ARBA00048679"/>
    </source>
</evidence>
<evidence type="ECO:0000256" key="2">
    <source>
        <dbReference type="ARBA" id="ARBA00022527"/>
    </source>
</evidence>
<feature type="region of interest" description="Disordered" evidence="10">
    <location>
        <begin position="1"/>
        <end position="120"/>
    </location>
</feature>
<keyword evidence="2" id="KW-0723">Serine/threonine-protein kinase</keyword>
<dbReference type="PROSITE" id="PS00107">
    <property type="entry name" value="PROTEIN_KINASE_ATP"/>
    <property type="match status" value="1"/>
</dbReference>
<feature type="binding site" evidence="9">
    <location>
        <position position="259"/>
    </location>
    <ligand>
        <name>ATP</name>
        <dbReference type="ChEBI" id="CHEBI:30616"/>
    </ligand>
</feature>
<dbReference type="PANTHER" id="PTHR24356">
    <property type="entry name" value="SERINE/THREONINE-PROTEIN KINASE"/>
    <property type="match status" value="1"/>
</dbReference>
<keyword evidence="6 9" id="KW-0067">ATP-binding</keyword>
<sequence>MKSLGRNHDPSRDTQIGVARTNSVKNRPTPTTHLQQVRQGRGDNLQQPARPSDIPEEQDNVSAGEEKETSEPIVTVRPVESGTVNRARQTTLSSRPRKRQSAQFIDSSQIPFSRSSTSSRSTRQLIRVVPTIETVERVAAAKVYLESYFNSIKDHIDSREKYRLYMENELDVAGSLTTEQKALMRMLFNQEWAWHLRETRFLKARSSKATRGLAISPVIDDYEQIRILGKGSFGVVKLVREKGPLGHRNQVYAMKVIRKANMLVYGQEGNLRAERDLLIAAQASNWIVPLVASFQDASNLYLVMEYMSGGDFLGLLERVGSLSEPTTRFYIAEMILRSVEAGIKRHCRVLNDGEPLLEWRNKFSKRESVRSIVGTSQYMAPEVVRGDRYDGRCDWWSLGVIMFECLYGYTPFFSDRGRSFTRKNILNHEKRLEFPELPIISTRCKDLLFSLLQEPEKRITAKMYSQKSKSRSKTGTSNDYNMKNISDWSMTEDEENGSEAELPPMTREEARSILESPSAGLCEVAAGLTCGTYDSHRLRIVYEEIDRSRFNREDREQLKAFLFTHGPEEKRRPRDLLLRSQETKSKAMSLRKELAFIGYTWRRRRVYNYGSMPQIKGSDGFVDGVAQVVPFLLPETLPTEQSSCSGPTDVVKTKLSLPRLKNKTKERTVLNETILGAQMKNDEEWV</sequence>
<feature type="region of interest" description="Disordered" evidence="10">
    <location>
        <begin position="462"/>
        <end position="503"/>
    </location>
</feature>
<keyword evidence="5 12" id="KW-0418">Kinase</keyword>
<keyword evidence="4 9" id="KW-0547">Nucleotide-binding</keyword>
<dbReference type="EMBL" id="JABSNW010000001">
    <property type="protein sequence ID" value="KAL2891315.1"/>
    <property type="molecule type" value="Genomic_DNA"/>
</dbReference>
<dbReference type="InterPro" id="IPR000719">
    <property type="entry name" value="Prot_kinase_dom"/>
</dbReference>
<evidence type="ECO:0000256" key="9">
    <source>
        <dbReference type="PROSITE-ProRule" id="PRU10141"/>
    </source>
</evidence>
<dbReference type="EC" id="2.7.11.1" evidence="1"/>
<reference evidence="12 13" key="1">
    <citation type="submission" date="2020-05" db="EMBL/GenBank/DDBJ databases">
        <title>Ceratocystis lukuohia genome.</title>
        <authorList>
            <person name="Harrington T.C."/>
            <person name="Kim K."/>
            <person name="Mayers C.G."/>
        </authorList>
    </citation>
    <scope>NUCLEOTIDE SEQUENCE [LARGE SCALE GENOMIC DNA]</scope>
    <source>
        <strain evidence="12 13">C4212</strain>
    </source>
</reference>
<keyword evidence="13" id="KW-1185">Reference proteome</keyword>
<dbReference type="Gene3D" id="3.30.200.20">
    <property type="entry name" value="Phosphorylase Kinase, domain 1"/>
    <property type="match status" value="1"/>
</dbReference>
<dbReference type="PROSITE" id="PS50011">
    <property type="entry name" value="PROTEIN_KINASE_DOM"/>
    <property type="match status" value="1"/>
</dbReference>
<feature type="domain" description="Protein kinase" evidence="11">
    <location>
        <begin position="222"/>
        <end position="481"/>
    </location>
</feature>
<organism evidence="12 13">
    <name type="scientific">Ceratocystis lukuohia</name>
    <dbReference type="NCBI Taxonomy" id="2019550"/>
    <lineage>
        <taxon>Eukaryota</taxon>
        <taxon>Fungi</taxon>
        <taxon>Dikarya</taxon>
        <taxon>Ascomycota</taxon>
        <taxon>Pezizomycotina</taxon>
        <taxon>Sordariomycetes</taxon>
        <taxon>Hypocreomycetidae</taxon>
        <taxon>Microascales</taxon>
        <taxon>Ceratocystidaceae</taxon>
        <taxon>Ceratocystis</taxon>
    </lineage>
</organism>
<evidence type="ECO:0000313" key="13">
    <source>
        <dbReference type="Proteomes" id="UP001610728"/>
    </source>
</evidence>
<gene>
    <name evidence="12" type="ORF">HOO65_010673</name>
</gene>
<dbReference type="PANTHER" id="PTHR24356:SF400">
    <property type="entry name" value="SERINE_THREONINE-PROTEIN KINASE CBK1"/>
    <property type="match status" value="1"/>
</dbReference>
<evidence type="ECO:0000256" key="4">
    <source>
        <dbReference type="ARBA" id="ARBA00022741"/>
    </source>
</evidence>
<feature type="compositionally biased region" description="Basic and acidic residues" evidence="10">
    <location>
        <begin position="1"/>
        <end position="12"/>
    </location>
</feature>
<dbReference type="InterPro" id="IPR011009">
    <property type="entry name" value="Kinase-like_dom_sf"/>
</dbReference>
<protein>
    <recommendedName>
        <fullName evidence="1">non-specific serine/threonine protein kinase</fullName>
        <ecNumber evidence="1">2.7.11.1</ecNumber>
    </recommendedName>
</protein>
<feature type="compositionally biased region" description="Polar residues" evidence="10">
    <location>
        <begin position="82"/>
        <end position="94"/>
    </location>
</feature>
<evidence type="ECO:0000256" key="10">
    <source>
        <dbReference type="SAM" id="MobiDB-lite"/>
    </source>
</evidence>
<dbReference type="GO" id="GO:0016301">
    <property type="term" value="F:kinase activity"/>
    <property type="evidence" value="ECO:0007669"/>
    <property type="project" value="UniProtKB-KW"/>
</dbReference>
<evidence type="ECO:0000256" key="3">
    <source>
        <dbReference type="ARBA" id="ARBA00022679"/>
    </source>
</evidence>
<proteinExistence type="predicted"/>
<evidence type="ECO:0000313" key="12">
    <source>
        <dbReference type="EMBL" id="KAL2891315.1"/>
    </source>
</evidence>
<dbReference type="Gene3D" id="1.10.510.10">
    <property type="entry name" value="Transferase(Phosphotransferase) domain 1"/>
    <property type="match status" value="1"/>
</dbReference>
<keyword evidence="3" id="KW-0808">Transferase</keyword>
<evidence type="ECO:0000256" key="7">
    <source>
        <dbReference type="ARBA" id="ARBA00047899"/>
    </source>
</evidence>
<dbReference type="SUPFAM" id="SSF56112">
    <property type="entry name" value="Protein kinase-like (PK-like)"/>
    <property type="match status" value="1"/>
</dbReference>
<dbReference type="GeneID" id="98114919"/>
<feature type="compositionally biased region" description="Polar residues" evidence="10">
    <location>
        <begin position="463"/>
        <end position="489"/>
    </location>
</feature>
<comment type="caution">
    <text evidence="12">The sequence shown here is derived from an EMBL/GenBank/DDBJ whole genome shotgun (WGS) entry which is preliminary data.</text>
</comment>
<dbReference type="InterPro" id="IPR017441">
    <property type="entry name" value="Protein_kinase_ATP_BS"/>
</dbReference>
<evidence type="ECO:0000256" key="5">
    <source>
        <dbReference type="ARBA" id="ARBA00022777"/>
    </source>
</evidence>